<dbReference type="InterPro" id="IPR004046">
    <property type="entry name" value="GST_C"/>
</dbReference>
<dbReference type="InterPro" id="IPR004045">
    <property type="entry name" value="Glutathione_S-Trfase_N"/>
</dbReference>
<feature type="domain" description="GST C-terminal" evidence="3">
    <location>
        <begin position="104"/>
        <end position="233"/>
    </location>
</feature>
<dbReference type="InterPro" id="IPR040079">
    <property type="entry name" value="Glutathione_S-Trfase"/>
</dbReference>
<dbReference type="PROSITE" id="PS50404">
    <property type="entry name" value="GST_NTER"/>
    <property type="match status" value="1"/>
</dbReference>
<name>A0ABR0FMJ2_9PEZI</name>
<comment type="similarity">
    <text evidence="1">Belongs to the GST superfamily.</text>
</comment>
<evidence type="ECO:0000259" key="2">
    <source>
        <dbReference type="PROSITE" id="PS50404"/>
    </source>
</evidence>
<reference evidence="4 5" key="1">
    <citation type="journal article" date="2023" name="bioRxiv">
        <title>High-quality genome assemblies of four members of thePodospora anserinaspecies complex.</title>
        <authorList>
            <person name="Ament-Velasquez S.L."/>
            <person name="Vogan A.A."/>
            <person name="Wallerman O."/>
            <person name="Hartmann F."/>
            <person name="Gautier V."/>
            <person name="Silar P."/>
            <person name="Giraud T."/>
            <person name="Johannesson H."/>
        </authorList>
    </citation>
    <scope>NUCLEOTIDE SEQUENCE [LARGE SCALE GENOMIC DNA]</scope>
    <source>
        <strain evidence="4 5">CBS 112042</strain>
    </source>
</reference>
<comment type="caution">
    <text evidence="4">The sequence shown here is derived from an EMBL/GenBank/DDBJ whole genome shotgun (WGS) entry which is preliminary data.</text>
</comment>
<dbReference type="RefSeq" id="XP_062732978.1">
    <property type="nucleotide sequence ID" value="XM_062877244.1"/>
</dbReference>
<proteinExistence type="inferred from homology"/>
<evidence type="ECO:0000256" key="1">
    <source>
        <dbReference type="ARBA" id="ARBA00007409"/>
    </source>
</evidence>
<evidence type="ECO:0000259" key="3">
    <source>
        <dbReference type="PROSITE" id="PS50405"/>
    </source>
</evidence>
<dbReference type="Proteomes" id="UP001322138">
    <property type="component" value="Unassembled WGS sequence"/>
</dbReference>
<protein>
    <recommendedName>
        <fullName evidence="6">Glutathione S-transferase</fullName>
    </recommendedName>
</protein>
<dbReference type="Gene3D" id="1.20.1050.10">
    <property type="match status" value="1"/>
</dbReference>
<keyword evidence="5" id="KW-1185">Reference proteome</keyword>
<dbReference type="GeneID" id="87896726"/>
<dbReference type="SUPFAM" id="SSF47616">
    <property type="entry name" value="GST C-terminal domain-like"/>
    <property type="match status" value="1"/>
</dbReference>
<evidence type="ECO:0000313" key="4">
    <source>
        <dbReference type="EMBL" id="KAK4644002.1"/>
    </source>
</evidence>
<dbReference type="SFLD" id="SFLDS00019">
    <property type="entry name" value="Glutathione_Transferase_(cytos"/>
    <property type="match status" value="1"/>
</dbReference>
<dbReference type="InterPro" id="IPR036282">
    <property type="entry name" value="Glutathione-S-Trfase_C_sf"/>
</dbReference>
<dbReference type="Gene3D" id="3.40.30.10">
    <property type="entry name" value="Glutaredoxin"/>
    <property type="match status" value="1"/>
</dbReference>
<evidence type="ECO:0008006" key="6">
    <source>
        <dbReference type="Google" id="ProtNLM"/>
    </source>
</evidence>
<dbReference type="InterPro" id="IPR036249">
    <property type="entry name" value="Thioredoxin-like_sf"/>
</dbReference>
<dbReference type="CDD" id="cd03057">
    <property type="entry name" value="GST_N_Beta"/>
    <property type="match status" value="1"/>
</dbReference>
<gene>
    <name evidence="4" type="ORF">QC761_300900</name>
</gene>
<evidence type="ECO:0000313" key="5">
    <source>
        <dbReference type="Proteomes" id="UP001322138"/>
    </source>
</evidence>
<dbReference type="PANTHER" id="PTHR44051">
    <property type="entry name" value="GLUTATHIONE S-TRANSFERASE-RELATED"/>
    <property type="match status" value="1"/>
</dbReference>
<sequence length="234" mass="26258">MAALPDFTLYYSAGACSNAVRLALHELSIPFQSVNTRRNANLKIEPADGSLTAEEYRDQVHHKNYVPGFVITFADGHRESLTETPAILSYIASLRPERGLAGKTDLEKARVLSWVVYFAGELQGVGWGALLAPKRFVDVSDKKLEEGVKEGGKKNIKAAYEHLETELQKGGGEWIVGDSLTLADVYSYILYRWGVMHEFGMEKYERYTEIVKKLEARESTKKTLEEEGLPAHFQ</sequence>
<organism evidence="4 5">
    <name type="scientific">Podospora bellae-mahoneyi</name>
    <dbReference type="NCBI Taxonomy" id="2093777"/>
    <lineage>
        <taxon>Eukaryota</taxon>
        <taxon>Fungi</taxon>
        <taxon>Dikarya</taxon>
        <taxon>Ascomycota</taxon>
        <taxon>Pezizomycotina</taxon>
        <taxon>Sordariomycetes</taxon>
        <taxon>Sordariomycetidae</taxon>
        <taxon>Sordariales</taxon>
        <taxon>Podosporaceae</taxon>
        <taxon>Podospora</taxon>
    </lineage>
</organism>
<feature type="domain" description="GST N-terminal" evidence="2">
    <location>
        <begin position="4"/>
        <end position="99"/>
    </location>
</feature>
<dbReference type="SUPFAM" id="SSF52833">
    <property type="entry name" value="Thioredoxin-like"/>
    <property type="match status" value="1"/>
</dbReference>
<dbReference type="PROSITE" id="PS50405">
    <property type="entry name" value="GST_CTER"/>
    <property type="match status" value="1"/>
</dbReference>
<dbReference type="EMBL" id="JAFFGZ010000005">
    <property type="protein sequence ID" value="KAK4644002.1"/>
    <property type="molecule type" value="Genomic_DNA"/>
</dbReference>
<accession>A0ABR0FMJ2</accession>
<dbReference type="PANTHER" id="PTHR44051:SF8">
    <property type="entry name" value="GLUTATHIONE S-TRANSFERASE GSTA"/>
    <property type="match status" value="1"/>
</dbReference>
<dbReference type="Pfam" id="PF14497">
    <property type="entry name" value="GST_C_3"/>
    <property type="match status" value="1"/>
</dbReference>
<dbReference type="InterPro" id="IPR010987">
    <property type="entry name" value="Glutathione-S-Trfase_C-like"/>
</dbReference>